<proteinExistence type="predicted"/>
<dbReference type="GO" id="GO:0006950">
    <property type="term" value="P:response to stress"/>
    <property type="evidence" value="ECO:0007669"/>
    <property type="project" value="UniProtKB-ARBA"/>
</dbReference>
<dbReference type="Gene3D" id="1.25.40.10">
    <property type="entry name" value="Tetratricopeptide repeat domain"/>
    <property type="match status" value="2"/>
</dbReference>
<accession>A0A1B4XEF8</accession>
<dbReference type="Pfam" id="PF14559">
    <property type="entry name" value="TPR_19"/>
    <property type="match status" value="1"/>
</dbReference>
<dbReference type="AlphaFoldDB" id="A0A1B4XEF8"/>
<dbReference type="OrthoDB" id="9790390at2"/>
<dbReference type="Pfam" id="PF14561">
    <property type="entry name" value="TPR_20"/>
    <property type="match status" value="1"/>
</dbReference>
<dbReference type="SUPFAM" id="SSF48452">
    <property type="entry name" value="TPR-like"/>
    <property type="match status" value="1"/>
</dbReference>
<dbReference type="InterPro" id="IPR036249">
    <property type="entry name" value="Thioredoxin-like_sf"/>
</dbReference>
<sequence>MANSPYVFDATAENFRVLVLENSGKGPVLVNYWSPRAGPCLMLMPRLVRLATEFGGRFLLVMLNTDEFGRLAREHGVNSLPTVKLFRHGNVVDTLHGAESEAVLRGFISKHIDREANGKYTAALQAWQRGDLDQAVTRAAEAALAAPDDPRFAIDLVKLLILQKRYSRADDLMKSLPREVRQHPEIRNLSVHAGFLRTAGEAPPVATLERAIADNPDDLEARYQLGAIKMAQDDYETAMQQLLEIARRDPAYRDQAGRDGLLAIFSLLGEDDERVRHYRTLLDQTLH</sequence>
<dbReference type="PROSITE" id="PS50005">
    <property type="entry name" value="TPR"/>
    <property type="match status" value="1"/>
</dbReference>
<feature type="domain" description="Thioredoxin" evidence="2">
    <location>
        <begin position="6"/>
        <end position="113"/>
    </location>
</feature>
<evidence type="ECO:0000313" key="3">
    <source>
        <dbReference type="EMBL" id="BAV33189.1"/>
    </source>
</evidence>
<dbReference type="GO" id="GO:0015035">
    <property type="term" value="F:protein-disulfide reductase activity"/>
    <property type="evidence" value="ECO:0007669"/>
    <property type="project" value="TreeGrafter"/>
</dbReference>
<dbReference type="InterPro" id="IPR013766">
    <property type="entry name" value="Thioredoxin_domain"/>
</dbReference>
<dbReference type="CDD" id="cd02947">
    <property type="entry name" value="TRX_family"/>
    <property type="match status" value="1"/>
</dbReference>
<name>A0A1B4XEF8_9GAMM</name>
<dbReference type="GO" id="GO:0005737">
    <property type="term" value="C:cytoplasm"/>
    <property type="evidence" value="ECO:0007669"/>
    <property type="project" value="TreeGrafter"/>
</dbReference>
<dbReference type="RefSeq" id="WP_096360072.1">
    <property type="nucleotide sequence ID" value="NZ_AP014879.1"/>
</dbReference>
<evidence type="ECO:0000313" key="4">
    <source>
        <dbReference type="Proteomes" id="UP000243180"/>
    </source>
</evidence>
<dbReference type="Pfam" id="PF00085">
    <property type="entry name" value="Thioredoxin"/>
    <property type="match status" value="1"/>
</dbReference>
<dbReference type="PROSITE" id="PS51352">
    <property type="entry name" value="THIOREDOXIN_2"/>
    <property type="match status" value="1"/>
</dbReference>
<evidence type="ECO:0000256" key="1">
    <source>
        <dbReference type="PROSITE-ProRule" id="PRU00339"/>
    </source>
</evidence>
<dbReference type="EMBL" id="AP014879">
    <property type="protein sequence ID" value="BAV33189.1"/>
    <property type="molecule type" value="Genomic_DNA"/>
</dbReference>
<dbReference type="InterPro" id="IPR011990">
    <property type="entry name" value="TPR-like_helical_dom_sf"/>
</dbReference>
<dbReference type="SUPFAM" id="SSF52833">
    <property type="entry name" value="Thioredoxin-like"/>
    <property type="match status" value="1"/>
</dbReference>
<dbReference type="InParanoid" id="A0A1B4XEF8"/>
<dbReference type="Proteomes" id="UP000243180">
    <property type="component" value="Chromosome"/>
</dbReference>
<protein>
    <submittedName>
        <fullName evidence="3">Thioredoxin</fullName>
    </submittedName>
</protein>
<gene>
    <name evidence="3" type="ORF">SCL_0869</name>
</gene>
<dbReference type="Gene3D" id="3.40.30.10">
    <property type="entry name" value="Glutaredoxin"/>
    <property type="match status" value="1"/>
</dbReference>
<organism evidence="3 4">
    <name type="scientific">Sulfuricaulis limicola</name>
    <dbReference type="NCBI Taxonomy" id="1620215"/>
    <lineage>
        <taxon>Bacteria</taxon>
        <taxon>Pseudomonadati</taxon>
        <taxon>Pseudomonadota</taxon>
        <taxon>Gammaproteobacteria</taxon>
        <taxon>Acidiferrobacterales</taxon>
        <taxon>Acidiferrobacteraceae</taxon>
        <taxon>Sulfuricaulis</taxon>
    </lineage>
</organism>
<keyword evidence="4" id="KW-1185">Reference proteome</keyword>
<dbReference type="FunCoup" id="A0A1B4XEF8">
    <property type="interactions" value="124"/>
</dbReference>
<dbReference type="PANTHER" id="PTHR45663:SF11">
    <property type="entry name" value="GEO12009P1"/>
    <property type="match status" value="1"/>
</dbReference>
<evidence type="ECO:0000259" key="2">
    <source>
        <dbReference type="PROSITE" id="PS51352"/>
    </source>
</evidence>
<keyword evidence="1" id="KW-0802">TPR repeat</keyword>
<reference evidence="3 4" key="1">
    <citation type="submission" date="2015-05" db="EMBL/GenBank/DDBJ databases">
        <title>Complete genome sequence of a sulfur-oxidizing gammaproteobacterium strain HA5.</title>
        <authorList>
            <person name="Miura A."/>
            <person name="Kojima H."/>
            <person name="Fukui M."/>
        </authorList>
    </citation>
    <scope>NUCLEOTIDE SEQUENCE [LARGE SCALE GENOMIC DNA]</scope>
    <source>
        <strain evidence="3 4">HA5</strain>
    </source>
</reference>
<dbReference type="PANTHER" id="PTHR45663">
    <property type="entry name" value="GEO12009P1"/>
    <property type="match status" value="1"/>
</dbReference>
<dbReference type="InterPro" id="IPR019734">
    <property type="entry name" value="TPR_rpt"/>
</dbReference>
<feature type="repeat" description="TPR" evidence="1">
    <location>
        <begin position="219"/>
        <end position="252"/>
    </location>
</feature>
<dbReference type="KEGG" id="slim:SCL_0869"/>